<reference evidence="4 5" key="1">
    <citation type="submission" date="2017-11" db="EMBL/GenBank/DDBJ databases">
        <title>Streptomyces carmine sp. nov., a novel actinomycete isolated from Sophora alopecuroides in Xinjiang, China.</title>
        <authorList>
            <person name="Wang Y."/>
            <person name="Luo X."/>
            <person name="Wan C."/>
            <person name="Zhang L."/>
        </authorList>
    </citation>
    <scope>NUCLEOTIDE SEQUENCE [LARGE SCALE GENOMIC DNA]</scope>
    <source>
        <strain evidence="4 5">TRM SA0054</strain>
    </source>
</reference>
<dbReference type="PANTHER" id="PTHR36834:SF1">
    <property type="entry name" value="INTEGRAL MEMBRANE PROTEIN"/>
    <property type="match status" value="1"/>
</dbReference>
<evidence type="ECO:0000313" key="5">
    <source>
        <dbReference type="Proteomes" id="UP000230407"/>
    </source>
</evidence>
<proteinExistence type="predicted"/>
<dbReference type="InterPro" id="IPR053150">
    <property type="entry name" value="Teicoplanin_resist-assoc"/>
</dbReference>
<feature type="transmembrane region" description="Helical" evidence="2">
    <location>
        <begin position="89"/>
        <end position="108"/>
    </location>
</feature>
<dbReference type="EMBL" id="PGGW01000056">
    <property type="protein sequence ID" value="PJE96811.1"/>
    <property type="molecule type" value="Genomic_DNA"/>
</dbReference>
<feature type="transmembrane region" description="Helical" evidence="2">
    <location>
        <begin position="120"/>
        <end position="139"/>
    </location>
</feature>
<evidence type="ECO:0000256" key="2">
    <source>
        <dbReference type="SAM" id="Phobius"/>
    </source>
</evidence>
<dbReference type="InterPro" id="IPR006976">
    <property type="entry name" value="VanZ-like"/>
</dbReference>
<keyword evidence="2" id="KW-0472">Membrane</keyword>
<sequence length="212" mass="22279">MGDINFEIGSATVLGPLLAVYCLLLAVRAARGRPGWAGKRAVTRLAGALYLAGVLSLTVFPVAVTYGTYANQVPWYAMVQPIPLLVADLSFVPNVVMLVPFGMLLPLISRQGSSLKRVTVQAALLSLSIEVTQCLMYVLFNNGRSVDVNDLIANTLGGALGYLVIRLVLRSAAAGELRAFALPVSAAAPETVERRAEPAPGRLPGAGGPVPR</sequence>
<evidence type="ECO:0000256" key="1">
    <source>
        <dbReference type="SAM" id="MobiDB-lite"/>
    </source>
</evidence>
<dbReference type="PANTHER" id="PTHR36834">
    <property type="entry name" value="MEMBRANE PROTEIN-RELATED"/>
    <property type="match status" value="1"/>
</dbReference>
<dbReference type="Pfam" id="PF04892">
    <property type="entry name" value="VanZ"/>
    <property type="match status" value="1"/>
</dbReference>
<dbReference type="AlphaFoldDB" id="A0A2M8LXY9"/>
<evidence type="ECO:0000259" key="3">
    <source>
        <dbReference type="Pfam" id="PF04892"/>
    </source>
</evidence>
<dbReference type="RefSeq" id="WP_100202529.1">
    <property type="nucleotide sequence ID" value="NZ_PGGW01000056.1"/>
</dbReference>
<feature type="domain" description="VanZ-like" evidence="3">
    <location>
        <begin position="49"/>
        <end position="168"/>
    </location>
</feature>
<feature type="transmembrane region" description="Helical" evidence="2">
    <location>
        <begin position="6"/>
        <end position="27"/>
    </location>
</feature>
<dbReference type="Proteomes" id="UP000230407">
    <property type="component" value="Unassembled WGS sequence"/>
</dbReference>
<accession>A0A2M8LXY9</accession>
<feature type="region of interest" description="Disordered" evidence="1">
    <location>
        <begin position="192"/>
        <end position="212"/>
    </location>
</feature>
<comment type="caution">
    <text evidence="4">The sequence shown here is derived from an EMBL/GenBank/DDBJ whole genome shotgun (WGS) entry which is preliminary data.</text>
</comment>
<keyword evidence="2" id="KW-0812">Transmembrane</keyword>
<keyword evidence="2" id="KW-1133">Transmembrane helix</keyword>
<gene>
    <name evidence="4" type="ORF">CUT44_15960</name>
</gene>
<feature type="transmembrane region" description="Helical" evidence="2">
    <location>
        <begin position="151"/>
        <end position="169"/>
    </location>
</feature>
<evidence type="ECO:0000313" key="4">
    <source>
        <dbReference type="EMBL" id="PJE96811.1"/>
    </source>
</evidence>
<feature type="transmembrane region" description="Helical" evidence="2">
    <location>
        <begin position="48"/>
        <end position="69"/>
    </location>
</feature>
<name>A0A2M8LXY9_9ACTN</name>
<keyword evidence="5" id="KW-1185">Reference proteome</keyword>
<organism evidence="4 5">
    <name type="scientific">Streptomyces carminius</name>
    <dbReference type="NCBI Taxonomy" id="2665496"/>
    <lineage>
        <taxon>Bacteria</taxon>
        <taxon>Bacillati</taxon>
        <taxon>Actinomycetota</taxon>
        <taxon>Actinomycetes</taxon>
        <taxon>Kitasatosporales</taxon>
        <taxon>Streptomycetaceae</taxon>
        <taxon>Streptomyces</taxon>
    </lineage>
</organism>
<protein>
    <submittedName>
        <fullName evidence="4">VanZ family protein</fullName>
    </submittedName>
</protein>